<dbReference type="SUPFAM" id="SSF46785">
    <property type="entry name" value="Winged helix' DNA-binding domain"/>
    <property type="match status" value="1"/>
</dbReference>
<dbReference type="EMBL" id="BMXS01000001">
    <property type="protein sequence ID" value="GGX78345.1"/>
    <property type="molecule type" value="Genomic_DNA"/>
</dbReference>
<sequence length="178" mass="19823">MNEETSLTNLRHSRGPIVSSEHLSRNAQELSEFEFGMIISSHAFNRWMVRCMTATGFPELGSLDVLVLHSVNHRERAKRQADICLVLNVEDTHTVTYALKKLTKLGLVIGEKSGKETFFRTTEEGRVACERYAEIREACLIESLASLGIGREDMHQIAGVLRAMSGLYDQAARAAASL</sequence>
<name>A0ABQ2YCY8_9GAMM</name>
<dbReference type="Pfam" id="PF13463">
    <property type="entry name" value="HTH_27"/>
    <property type="match status" value="1"/>
</dbReference>
<dbReference type="Proteomes" id="UP000653056">
    <property type="component" value="Unassembled WGS sequence"/>
</dbReference>
<proteinExistence type="predicted"/>
<dbReference type="RefSeq" id="WP_189465090.1">
    <property type="nucleotide sequence ID" value="NZ_BMXS01000001.1"/>
</dbReference>
<reference evidence="3" key="1">
    <citation type="journal article" date="2019" name="Int. J. Syst. Evol. Microbiol.">
        <title>The Global Catalogue of Microorganisms (GCM) 10K type strain sequencing project: providing services to taxonomists for standard genome sequencing and annotation.</title>
        <authorList>
            <consortium name="The Broad Institute Genomics Platform"/>
            <consortium name="The Broad Institute Genome Sequencing Center for Infectious Disease"/>
            <person name="Wu L."/>
            <person name="Ma J."/>
        </authorList>
    </citation>
    <scope>NUCLEOTIDE SEQUENCE [LARGE SCALE GENOMIC DNA]</scope>
    <source>
        <strain evidence="3">KCTC 22228</strain>
    </source>
</reference>
<accession>A0ABQ2YCY8</accession>
<protein>
    <submittedName>
        <fullName evidence="2">Transcriptional regulator</fullName>
    </submittedName>
</protein>
<dbReference type="PIRSF" id="PIRSF036158">
    <property type="entry name" value="UCP036158_MarR"/>
    <property type="match status" value="1"/>
</dbReference>
<dbReference type="InterPro" id="IPR036390">
    <property type="entry name" value="WH_DNA-bd_sf"/>
</dbReference>
<organism evidence="2 3">
    <name type="scientific">Litchfieldella qijiaojingensis</name>
    <dbReference type="NCBI Taxonomy" id="980347"/>
    <lineage>
        <taxon>Bacteria</taxon>
        <taxon>Pseudomonadati</taxon>
        <taxon>Pseudomonadota</taxon>
        <taxon>Gammaproteobacteria</taxon>
        <taxon>Oceanospirillales</taxon>
        <taxon>Halomonadaceae</taxon>
        <taxon>Litchfieldella</taxon>
    </lineage>
</organism>
<evidence type="ECO:0000259" key="1">
    <source>
        <dbReference type="Pfam" id="PF13463"/>
    </source>
</evidence>
<keyword evidence="3" id="KW-1185">Reference proteome</keyword>
<dbReference type="InterPro" id="IPR036388">
    <property type="entry name" value="WH-like_DNA-bd_sf"/>
</dbReference>
<dbReference type="InterPro" id="IPR014601">
    <property type="entry name" value="Trans_reg_MarR_HTH"/>
</dbReference>
<evidence type="ECO:0000313" key="2">
    <source>
        <dbReference type="EMBL" id="GGX78345.1"/>
    </source>
</evidence>
<comment type="caution">
    <text evidence="2">The sequence shown here is derived from an EMBL/GenBank/DDBJ whole genome shotgun (WGS) entry which is preliminary data.</text>
</comment>
<feature type="domain" description="HTH marR-type" evidence="1">
    <location>
        <begin position="60"/>
        <end position="125"/>
    </location>
</feature>
<dbReference type="InterPro" id="IPR000835">
    <property type="entry name" value="HTH_MarR-typ"/>
</dbReference>
<gene>
    <name evidence="2" type="ORF">GCM10007160_01980</name>
</gene>
<evidence type="ECO:0000313" key="3">
    <source>
        <dbReference type="Proteomes" id="UP000653056"/>
    </source>
</evidence>
<dbReference type="Gene3D" id="1.10.10.10">
    <property type="entry name" value="Winged helix-like DNA-binding domain superfamily/Winged helix DNA-binding domain"/>
    <property type="match status" value="1"/>
</dbReference>